<evidence type="ECO:0000313" key="2">
    <source>
        <dbReference type="EMBL" id="GJT54657.1"/>
    </source>
</evidence>
<dbReference type="InterPro" id="IPR026960">
    <property type="entry name" value="RVT-Znf"/>
</dbReference>
<dbReference type="GO" id="GO:0003964">
    <property type="term" value="F:RNA-directed DNA polymerase activity"/>
    <property type="evidence" value="ECO:0007669"/>
    <property type="project" value="UniProtKB-KW"/>
</dbReference>
<accession>A0ABQ5EVY9</accession>
<evidence type="ECO:0000313" key="3">
    <source>
        <dbReference type="Proteomes" id="UP001151760"/>
    </source>
</evidence>
<comment type="caution">
    <text evidence="2">The sequence shown here is derived from an EMBL/GenBank/DDBJ whole genome shotgun (WGS) entry which is preliminary data.</text>
</comment>
<evidence type="ECO:0000259" key="1">
    <source>
        <dbReference type="PROSITE" id="PS50878"/>
    </source>
</evidence>
<dbReference type="PROSITE" id="PS50878">
    <property type="entry name" value="RT_POL"/>
    <property type="match status" value="1"/>
</dbReference>
<organism evidence="2 3">
    <name type="scientific">Tanacetum coccineum</name>
    <dbReference type="NCBI Taxonomy" id="301880"/>
    <lineage>
        <taxon>Eukaryota</taxon>
        <taxon>Viridiplantae</taxon>
        <taxon>Streptophyta</taxon>
        <taxon>Embryophyta</taxon>
        <taxon>Tracheophyta</taxon>
        <taxon>Spermatophyta</taxon>
        <taxon>Magnoliopsida</taxon>
        <taxon>eudicotyledons</taxon>
        <taxon>Gunneridae</taxon>
        <taxon>Pentapetalae</taxon>
        <taxon>asterids</taxon>
        <taxon>campanulids</taxon>
        <taxon>Asterales</taxon>
        <taxon>Asteraceae</taxon>
        <taxon>Asteroideae</taxon>
        <taxon>Anthemideae</taxon>
        <taxon>Anthemidinae</taxon>
        <taxon>Tanacetum</taxon>
    </lineage>
</organism>
<dbReference type="Pfam" id="PF13966">
    <property type="entry name" value="zf-RVT"/>
    <property type="match status" value="1"/>
</dbReference>
<dbReference type="InterPro" id="IPR043502">
    <property type="entry name" value="DNA/RNA_pol_sf"/>
</dbReference>
<keyword evidence="2" id="KW-0695">RNA-directed DNA polymerase</keyword>
<reference evidence="2" key="1">
    <citation type="journal article" date="2022" name="Int. J. Mol. Sci.">
        <title>Draft Genome of Tanacetum Coccineum: Genomic Comparison of Closely Related Tanacetum-Family Plants.</title>
        <authorList>
            <person name="Yamashiro T."/>
            <person name="Shiraishi A."/>
            <person name="Nakayama K."/>
            <person name="Satake H."/>
        </authorList>
    </citation>
    <scope>NUCLEOTIDE SEQUENCE</scope>
</reference>
<name>A0ABQ5EVY9_9ASTR</name>
<protein>
    <submittedName>
        <fullName evidence="2">RNA-directed DNA polymerase, eukaryota, reverse transcriptase zinc-binding domain protein</fullName>
    </submittedName>
</protein>
<keyword evidence="3" id="KW-1185">Reference proteome</keyword>
<proteinExistence type="predicted"/>
<dbReference type="InterPro" id="IPR021109">
    <property type="entry name" value="Peptidase_aspartic_dom_sf"/>
</dbReference>
<dbReference type="SUPFAM" id="SSF56672">
    <property type="entry name" value="DNA/RNA polymerases"/>
    <property type="match status" value="1"/>
</dbReference>
<keyword evidence="2" id="KW-0548">Nucleotidyltransferase</keyword>
<keyword evidence="2" id="KW-0808">Transferase</keyword>
<dbReference type="Pfam" id="PF00078">
    <property type="entry name" value="RVT_1"/>
    <property type="match status" value="1"/>
</dbReference>
<dbReference type="Proteomes" id="UP001151760">
    <property type="component" value="Unassembled WGS sequence"/>
</dbReference>
<dbReference type="EMBL" id="BQNB010016691">
    <property type="protein sequence ID" value="GJT54657.1"/>
    <property type="molecule type" value="Genomic_DNA"/>
</dbReference>
<dbReference type="InterPro" id="IPR000477">
    <property type="entry name" value="RT_dom"/>
</dbReference>
<gene>
    <name evidence="2" type="ORF">Tco_0989711</name>
</gene>
<sequence>MKELQQLQERLKEIKEECTKNIQGIKRCVEKTNPRSTPWNIKAFQEDPRTLSEAMASRDVAFWKEAVQNLGKAEEISCIRIKRGNNDPTYLKGTMDYGLTYSGYPSVIEGYSDASWINNMEDHSYTSGWVFLLGGVGNEAEWLSNLVYEIPLWPKPMSTISIRCDSAATLAKAYSQVYNGKSRHLGEMQKSDKKQGKKDSKCKYLKNVTYAVTMKIHKYGMKITYLFEGSIPINRGLIQAIPTLLHPQPIREDTKASNLRRIPPGVQGRSHFTYFLYLIVQIRILSSENQNADSQRDQDEVKKFSYAKIVNNGSLDNKLNLIPTKVNDDDTEVSSKGISAVASSDLGTSLEYNGNETQGNDRQNEIEEIEEDDVLECSGMASSMNEDEVIGLDSNVCSTLETHLKSKKLSKACEKAFRNWDWISNVHLCSKGCRIIIGWDKDLVIVRCIHMSEQTMLCIIEDIHSHIVNFVSFVYAANGRVSFISNEMQEFNDCVNMTEVEDLCSSGLFFTWTKNLKKARKGDETVFDHSQAIIIIPNGEKRKKKAFKFVNFIADKESFIPTNGNLFDKVEEVRDELKNIQKQIDKDPHKKVLRSAEVKILKEYMTIMEDEEKLLPICGEFQKLSWSKLYEVKEIDEPFSLFKNRISNDEALSLVKDISYKEIKDALFDIGGRGLRQGDPMSPYLFTLVMECFTLMMERNVQRNPKFQFYFECKNMKITHVCFADDLLVLCHGDVDSIKVVKDSIDEFGRCSSLLPNLQKSIIFFGNVKEEAQEEIMKILPFEKGKLPMKYLGVPLITKRLGIKDYKYLVDKVRKRISKWKNKCLFFAGKAKIAWKKIYTLWVKWISTVKLNEKNFWEISAKTTDSWGWKNLLEIRDESSKHVWHKLGDGMKTLMWYDNWCEIGPLFRIISNRSIYSTRLTSDVIVAEMIKNGDWKWPSDWKNIYPIIKQVKVPKLESEKVDWIVWRNKDGKDCKFSIKEVYKDMRVQSSKSTWAKLVWYSQCIPKQSFILWMAIQGKLMTCDRMEKWGSYDMTVCALCKSDAESHDYLFFNCPFSQAIWMELKTLMQFQSNAIGWEGIINELAEKPNKSSIWSIVRRLCLAGAVYSIWRERNNRIFRDEECSWEGTLKMICDTVRLRLLGLNVKKSMAAQQVAVKWNGNVAKWDCFPEQLLSISDASNGRVFVGNIMDEVDIKDLTIEQYLRLTQESKTPKKIEYMTIAEYLEYEKKVNKNHISDTKSYLPAYLKNTPTHDPIREFAHYFGPNQPGAESDCDSKDIEEEVEYMTDDEIVMSEQEESNHRYTQKNQHFEEEDDVDEWLNAEITKHMSMQGVKNMKDALISIIKSIRQEMKDGIMKRQVETSTASDEVSSIASNEVERTYDNTPPYAKDNIMPQRVYEHLKLDKLRDTSTLENTTGTNEPLGTINILVKFGELEFPCNSVIEMAKEVIILGRPFLESTRAQIDCIKKIYMVDIGQEEETFNPLKIGIDIFSYESPACLEFEQRTRSYGTPNPHDKIAKPISFSPDRRDIDDTTQKRRYYEWVAQNYEFSKHRTLTSTNLNNPILHKGIRNHGDDEPKRPIRPRPWNYSFKEWIKIKIGHNNLHESDREFIFNEWILDSYNVEEEYAREIGDPYSRRFDEYNRMFNNEIEHLSNEYILRIGKKGYVLDDDEALPLGHMNGARFKAMNRKELEGSSLEALTRLNSSTWATKWFKRLVAYAKCNRDSYESELGDKELARRQK</sequence>
<dbReference type="PANTHER" id="PTHR33116:SF76">
    <property type="entry name" value="DUF4283 DOMAIN-CONTAINING PROTEIN"/>
    <property type="match status" value="1"/>
</dbReference>
<dbReference type="PANTHER" id="PTHR33116">
    <property type="entry name" value="REVERSE TRANSCRIPTASE ZINC-BINDING DOMAIN-CONTAINING PROTEIN-RELATED-RELATED"/>
    <property type="match status" value="1"/>
</dbReference>
<dbReference type="Gene3D" id="2.40.70.10">
    <property type="entry name" value="Acid Proteases"/>
    <property type="match status" value="1"/>
</dbReference>
<reference evidence="2" key="2">
    <citation type="submission" date="2022-01" db="EMBL/GenBank/DDBJ databases">
        <authorList>
            <person name="Yamashiro T."/>
            <person name="Shiraishi A."/>
            <person name="Satake H."/>
            <person name="Nakayama K."/>
        </authorList>
    </citation>
    <scope>NUCLEOTIDE SEQUENCE</scope>
</reference>
<feature type="domain" description="Reverse transcriptase" evidence="1">
    <location>
        <begin position="541"/>
        <end position="796"/>
    </location>
</feature>